<dbReference type="Gene3D" id="2.170.150.70">
    <property type="match status" value="1"/>
</dbReference>
<comment type="caution">
    <text evidence="5">The sequence shown here is derived from an EMBL/GenBank/DDBJ whole genome shotgun (WGS) entry which is preliminary data.</text>
</comment>
<dbReference type="RefSeq" id="WP_162337884.1">
    <property type="nucleotide sequence ID" value="NZ_JBHSRQ010000011.1"/>
</dbReference>
<sequence>MTIQTYQGSCHCGAVRYEVDLDLAAGSGRCNCSICTKTRYWGTVVKPDAFRLQLGEDALTRYPFGSGVVEHLFCRHCGVKSFGRGDLEVLGGRYYSVNLACLDGVEPAVLSDIPIRYANGRDNDWFSEPAVTRHL</sequence>
<accession>A0ABQ6ZGF9</accession>
<evidence type="ECO:0000259" key="4">
    <source>
        <dbReference type="PROSITE" id="PS51891"/>
    </source>
</evidence>
<evidence type="ECO:0000256" key="2">
    <source>
        <dbReference type="ARBA" id="ARBA00022723"/>
    </source>
</evidence>
<proteinExistence type="inferred from homology"/>
<keyword evidence="3" id="KW-0862">Zinc</keyword>
<evidence type="ECO:0000256" key="1">
    <source>
        <dbReference type="ARBA" id="ARBA00005495"/>
    </source>
</evidence>
<dbReference type="Pfam" id="PF04828">
    <property type="entry name" value="GFA"/>
    <property type="match status" value="1"/>
</dbReference>
<name>A0ABQ6ZGF9_9GAMM</name>
<dbReference type="Proteomes" id="UP000781710">
    <property type="component" value="Unassembled WGS sequence"/>
</dbReference>
<feature type="domain" description="CENP-V/GFA" evidence="4">
    <location>
        <begin position="6"/>
        <end position="124"/>
    </location>
</feature>
<gene>
    <name evidence="5" type="ORF">CSC78_10775</name>
</gene>
<keyword evidence="2" id="KW-0479">Metal-binding</keyword>
<comment type="similarity">
    <text evidence="1">Belongs to the Gfa family.</text>
</comment>
<keyword evidence="6" id="KW-1185">Reference proteome</keyword>
<evidence type="ECO:0000313" key="5">
    <source>
        <dbReference type="EMBL" id="KAF1724789.1"/>
    </source>
</evidence>
<dbReference type="PANTHER" id="PTHR28620">
    <property type="entry name" value="CENTROMERE PROTEIN V"/>
    <property type="match status" value="1"/>
</dbReference>
<protein>
    <submittedName>
        <fullName evidence="5">Aldehyde-activating protein</fullName>
    </submittedName>
</protein>
<dbReference type="SUPFAM" id="SSF51316">
    <property type="entry name" value="Mss4-like"/>
    <property type="match status" value="1"/>
</dbReference>
<dbReference type="EMBL" id="PDWW01000014">
    <property type="protein sequence ID" value="KAF1724789.1"/>
    <property type="molecule type" value="Genomic_DNA"/>
</dbReference>
<dbReference type="PROSITE" id="PS51891">
    <property type="entry name" value="CENP_V_GFA"/>
    <property type="match status" value="1"/>
</dbReference>
<dbReference type="InterPro" id="IPR006913">
    <property type="entry name" value="CENP-V/GFA"/>
</dbReference>
<dbReference type="PANTHER" id="PTHR28620:SF1">
    <property type="entry name" value="CENP-V_GFA DOMAIN-CONTAINING PROTEIN"/>
    <property type="match status" value="1"/>
</dbReference>
<dbReference type="InterPro" id="IPR011057">
    <property type="entry name" value="Mss4-like_sf"/>
</dbReference>
<evidence type="ECO:0000313" key="6">
    <source>
        <dbReference type="Proteomes" id="UP000781710"/>
    </source>
</evidence>
<evidence type="ECO:0000256" key="3">
    <source>
        <dbReference type="ARBA" id="ARBA00022833"/>
    </source>
</evidence>
<reference evidence="5 6" key="1">
    <citation type="submission" date="2017-10" db="EMBL/GenBank/DDBJ databases">
        <title>Whole genome sequencing of members of genus Pseudoxanthomonas.</title>
        <authorList>
            <person name="Kumar S."/>
            <person name="Bansal K."/>
            <person name="Kaur A."/>
            <person name="Patil P."/>
            <person name="Sharma S."/>
            <person name="Patil P.B."/>
        </authorList>
    </citation>
    <scope>NUCLEOTIDE SEQUENCE [LARGE SCALE GENOMIC DNA]</scope>
    <source>
        <strain evidence="5 6">DSM 17109</strain>
    </source>
</reference>
<organism evidence="5 6">
    <name type="scientific">Pseudoxanthomonas japonensis</name>
    <dbReference type="NCBI Taxonomy" id="69284"/>
    <lineage>
        <taxon>Bacteria</taxon>
        <taxon>Pseudomonadati</taxon>
        <taxon>Pseudomonadota</taxon>
        <taxon>Gammaproteobacteria</taxon>
        <taxon>Lysobacterales</taxon>
        <taxon>Lysobacteraceae</taxon>
        <taxon>Pseudoxanthomonas</taxon>
    </lineage>
</organism>
<dbReference type="InterPro" id="IPR052355">
    <property type="entry name" value="CENP-V-like"/>
</dbReference>